<dbReference type="InterPro" id="IPR029044">
    <property type="entry name" value="Nucleotide-diphossugar_trans"/>
</dbReference>
<dbReference type="SUPFAM" id="SSF53448">
    <property type="entry name" value="Nucleotide-diphospho-sugar transferases"/>
    <property type="match status" value="1"/>
</dbReference>
<dbReference type="AlphaFoldDB" id="A0A9D5X6T9"/>
<dbReference type="InterPro" id="IPR002495">
    <property type="entry name" value="Glyco_trans_8"/>
</dbReference>
<keyword evidence="1" id="KW-0378">Hydrolase</keyword>
<dbReference type="EMBL" id="JABZGU010000191">
    <property type="protein sequence ID" value="MBF4803381.1"/>
    <property type="molecule type" value="Genomic_DNA"/>
</dbReference>
<sequence>IASNPIFIYNDQDILNSECQGRVVYLPADWNVTHNIFGRAEKLYPMAPNSVFDDYQAARRAPKIVHFAGAIKPWQNASCDMASYFWKYARNTPFYEVIIQDMVPGARNDADVTEFHERALSDASPLRKIIDPIAPYGSARREALKALGRTLRGRK</sequence>
<feature type="non-terminal residue" evidence="1">
    <location>
        <position position="1"/>
    </location>
</feature>
<protein>
    <submittedName>
        <fullName evidence="1">Glycosyl hydrolase</fullName>
    </submittedName>
</protein>
<dbReference type="Pfam" id="PF01501">
    <property type="entry name" value="Glyco_transf_8"/>
    <property type="match status" value="1"/>
</dbReference>
<proteinExistence type="predicted"/>
<dbReference type="Gene3D" id="3.90.550.10">
    <property type="entry name" value="Spore Coat Polysaccharide Biosynthesis Protein SpsA, Chain A"/>
    <property type="match status" value="1"/>
</dbReference>
<evidence type="ECO:0000313" key="2">
    <source>
        <dbReference type="Proteomes" id="UP000787322"/>
    </source>
</evidence>
<dbReference type="GO" id="GO:0016757">
    <property type="term" value="F:glycosyltransferase activity"/>
    <property type="evidence" value="ECO:0007669"/>
    <property type="project" value="InterPro"/>
</dbReference>
<accession>A0A9D5X6T9</accession>
<comment type="caution">
    <text evidence="1">The sequence shown here is derived from an EMBL/GenBank/DDBJ whole genome shotgun (WGS) entry which is preliminary data.</text>
</comment>
<name>A0A9D5X6T9_9ACTN</name>
<reference evidence="1" key="1">
    <citation type="submission" date="2020-04" db="EMBL/GenBank/DDBJ databases">
        <title>Deep metagenomics examines the oral microbiome during advanced dental caries in children, revealing novel taxa and co-occurrences with host molecules.</title>
        <authorList>
            <person name="Baker J.L."/>
            <person name="Morton J.T."/>
            <person name="Dinis M."/>
            <person name="Alvarez R."/>
            <person name="Tran N.C."/>
            <person name="Knight R."/>
            <person name="Edlund A."/>
        </authorList>
    </citation>
    <scope>NUCLEOTIDE SEQUENCE</scope>
    <source>
        <strain evidence="1">JCVI_3_bin.11</strain>
    </source>
</reference>
<evidence type="ECO:0000313" key="1">
    <source>
        <dbReference type="EMBL" id="MBF4803381.1"/>
    </source>
</evidence>
<gene>
    <name evidence="1" type="ORF">HXK24_06185</name>
</gene>
<dbReference type="Proteomes" id="UP000787322">
    <property type="component" value="Unassembled WGS sequence"/>
</dbReference>
<dbReference type="GO" id="GO:0016787">
    <property type="term" value="F:hydrolase activity"/>
    <property type="evidence" value="ECO:0007669"/>
    <property type="project" value="UniProtKB-KW"/>
</dbReference>
<organism evidence="1 2">
    <name type="scientific">Lancefieldella parvula</name>
    <dbReference type="NCBI Taxonomy" id="1382"/>
    <lineage>
        <taxon>Bacteria</taxon>
        <taxon>Bacillati</taxon>
        <taxon>Actinomycetota</taxon>
        <taxon>Coriobacteriia</taxon>
        <taxon>Coriobacteriales</taxon>
        <taxon>Atopobiaceae</taxon>
        <taxon>Lancefieldella</taxon>
    </lineage>
</organism>